<keyword evidence="2" id="KW-1185">Reference proteome</keyword>
<protein>
    <submittedName>
        <fullName evidence="1">Uncharacterized protein</fullName>
    </submittedName>
</protein>
<feature type="non-terminal residue" evidence="1">
    <location>
        <position position="1"/>
    </location>
</feature>
<evidence type="ECO:0000313" key="1">
    <source>
        <dbReference type="EMBL" id="KAI3371373.1"/>
    </source>
</evidence>
<proteinExistence type="predicted"/>
<gene>
    <name evidence="1" type="ORF">L3Q82_023963</name>
</gene>
<name>A0ACB8WU47_9TELE</name>
<organism evidence="1 2">
    <name type="scientific">Scortum barcoo</name>
    <name type="common">barcoo grunter</name>
    <dbReference type="NCBI Taxonomy" id="214431"/>
    <lineage>
        <taxon>Eukaryota</taxon>
        <taxon>Metazoa</taxon>
        <taxon>Chordata</taxon>
        <taxon>Craniata</taxon>
        <taxon>Vertebrata</taxon>
        <taxon>Euteleostomi</taxon>
        <taxon>Actinopterygii</taxon>
        <taxon>Neopterygii</taxon>
        <taxon>Teleostei</taxon>
        <taxon>Neoteleostei</taxon>
        <taxon>Acanthomorphata</taxon>
        <taxon>Eupercaria</taxon>
        <taxon>Centrarchiformes</taxon>
        <taxon>Terapontoidei</taxon>
        <taxon>Terapontidae</taxon>
        <taxon>Scortum</taxon>
    </lineage>
</organism>
<sequence>SPVVPPLELHIGVFCVCPACVTGMTGRCSLFGRHYVHTFDGVLYEFPGDCSYLLAGDCNHRSFTLLGDFVDGKRTGVTLFLGDAFELHLSVDGRLTQGEKRLSLPYASHSVFVGSELGFYKLWSEEFGFTVTIDNAANIALKLTKHHVNRTCGLCGNFNSVSADEYTAQEGFLTEDSYDFANSWAVKGAGQSCRRVSIPSQSCNSTKETSEILSGCSVLQTSSVFLHCAHLVSPEAFLSLCQQEACHCGQRGGEDCYCPILLEYARTCHAHGMLLRGWLEESQCFPKCPIGMQYSECTKSCSTTCHSLNIQEVCKEECVDGCTCPVGKVLDGNRCVEVSQCSCVHMGRHFPPGSTISQDCNTCVCRHGSWECTNEGCPGECLVVGQSHFKTFDNKFFTFTGHCQYLMARDCTDSGFSVIIENVQCADDQDAVCTRSVTLSLPSLEDMTVKLKHGGVVSVNSMDIQTPMHHGRLHIQRSVQSSVRVKFGDDLRLDWDGRGRVLLKLGPQWAGKTCGLCGNYNGNQGDDFLSGSGLVEAGPQAFGQSWRINGDCENTHMRHESDPCAANPKRVRFAEEACAVIMADMFSPCHFLVNPAPFQRFCRYDVCACVDGEECLCSALSAYAAACTARGVLLNWRSPSLCELECPVGQVYEACGSSCDRTCRALSGAEAGCQGERVCEEGCFCPAGKYLSDSGECVTSDLCTCLHDGQLYQPKDVYADHNSICYCENGSMRCSSPEMSTLLSDLFYDDDLAPSRERRSAQCPPPLVRAECNAGEKGLECARTCQNLDLPCVSLACIPGCLCPPGKVRHHRDCIAPEQCPCYHNNRPYASGQTISIDCNTCVCENRKWRCTEKVCDGMCRTVGEGHYISFDGLKYSFPGLCQYVLVQDMCNGEGGSFRVLVENEACGIVGHRCAKAITISYQGGLIVMQQGEVKMKKPVPQGSQVEIVRSGQFYTLLLGKHISLSWDKGTRLLVHISAAYRGRVCGLCGNFDGNVNNDLMSSNNQLEVDSSHFGNSWKVVPSCADVTQIPAPCSDNIVKLVTVEQSCRVLTGPLFRECNSQVDAEPYVDMCVEAACSCPSVGDCACFCDVVAAYAQACSESGISISWRSNDLCRQLLDEVAMRCVDPSQCQVCIHEGQRISHGNKVILNHDDPDHCKICHCDNNTLTCEVCASLTMFTTPTPTPSFATFTSLPFTTLMPEGTCDRAMDLAFLLDGSEALSEEEFQATKEFILGVVERFRMGSAHTRATVLLYHSGVKTYNLQVQKWLFKKTVRELHYTGGDAAFLDEAIKYLVINIYDKNKRENAGRVAIILTASANPRPVRAITKMLRKKTITTLTVALGPGVNMAQINDITKTNPENRAYVLSSTGELPDRLLELTDYLCTLGMEPEVAKPSTPKYTPGKARQVTTTTTPAPRLEPNPTQHPSSISTSTSPSGLSPITTSPSSISPAKDVTFILEGSDSVGEANFNKSLLFLEEVISQLTEEEEFIRITVIQYSVTVTVEIRRWELKQQRTLLLQRLREIRWRGGSKTNTGAAVTATFQEMATFEPSHGPTPPQLVFLVTENPPTDTVTRPPSTSTHTHVYPIGVGPKVREIDLLPFSSPQRPLMVDDYNRLTTLVHRVVNITHTTVRPRSPTLPPLVLPTLASLPPSVPCKKPVDVLFLLKAGEQFEDMKTFVKAFINNADIGLNGTQVSVVQYGYINKAEFTWKEEQSKYTHSLSCLAAGSTLRFAVQTAISPVSGGRVGVAKAVVMLVTDKSSDDVKEAANEAMAAGVSVFPIGVGPGYDRGELSVLGHHGNQDNTLHLNGMDQLLMLLTLDHGFTERICRAGPPGLCVDDNGNERKPGESWLMEDGCHSLLCHPSGAVTVQNHKVSCDRLEPPACRNNMAPVRVEETCGCHWECPCMCMGSSTNHVVRFDGLALRLDGEGLCSYTLLTVSKGTGEGSEVKLHSGPCQNSANYNHICMKAIEVIHGPYKLLLKDDMTAVIDREELALPWRYAGMELVRYGGVMLQLKSDHGYVLTFTPQSNEFTIMLISSTTASHTAGLCGACEEEKFNILSLRNGSLTADQPAFISDWTVAADGAVCLPKRKAVCVSGAAMGCQALRSEVFEPCHAHIPVQVFLGNCEEQTCEESDVCELISAYARLCRQRGVCVDWRSPHLCPPVCGPCEILREKRDSKCCPEYECVYLVQQQQAFSICDFSVCDLVNCDLPEVPRCEDGQTVVLKNPGECQPIHECVCKKEECVLHAPPACPAHRRVSVKKTKCCDVFECVCNCQNSTRTCPAGFVTSSSTNDCGCTETSCLPDKASIRLDASVCVVGGVVHLVGSEWEEGCEKCSCTQLQDKDTLLHIAQCTPPVCDRTCPRGSTYTPSKGECCGKCIPTSCVESQGEMRGDTLIGGNLRNVGEVWQSPHDKCVLHQCMKVKEEVFISATNISCSAMDTPSCPLGTELRCDTQDCCPRCHCAPMDVCVLNHTVIGAGERLMVDLCTHCECMVEDGAVKKYRLSCRRMSCPACPMGYTLQKEEDACCGQCVPTTCFMQRPDGKLISVPVNTTSEEGCSQYTCGVNSKGDLVLQTKVTTCPPFDRQACLDQGGKVSQIGTTCCEMCTEPECRRTVGTLNYIKVDDCQSEHQIELHYCEESGIELGPGLFFADGKRKVDYILCYKYKKKCASKARLSITSNGSMLMPVPNRWETEAESGEAGAPAGDVEESKLSEEEKALMREEFEAGLLEAGLQIERDKERSNGIGFIRLHIPWPILSREAELQKIKVAVKKKCELRKRMGIAGMWDSFVTKINTPFQPDVPDFDIHKDSQTHVHFKTLKHPFIRDKLHLYDIRSTETVFDNATRSRIGSFTRRGRKDQRNDRQLLHEEWANYGVMHKYQPVDLIRKYFGEQIGLYFAWLGVYTQLLIPPSVLGIIVFLYGILTVDANVPSQETCDDNLNITMCPLCDRVCDYWRLSSVCSLARASYLFDNGATVLFAIFMSLWAACFLEHWKRRQMCLKHTWDLTSLEDQEEELRPEYEEALQEKKAKMKSQPKKKLTQAGEGVDGETDQMLASQQEPESLDIEDHLSGYLINVSTLLLLIFVTFSAVFGVAVYRICMLSVWSMNPDPEAKASVRMTVTTTGIILNMLVVLVLEEVYGAIAAWLTELELPKTKEEFEERLIFKSFFLKSMNAFAPIFYVAFFKGRFAGRPGDYVYVFGDYRMEECAPPGCLIELCIQLSMIMLGKQLIQNNVFEVLIPKLKKMYRTIQEEKGKKRAAENEETEEEKRPKQQFDKDFILEPFEGVSPEYMEMIIQYGFVSLFVASFPLAPAFALLNNVIEIRLDAAKFVTEIRRPDAVRCKDIGIWYNILCGISKFSVITNAFVISFTSEFVPRMVYQYMYSVNSTMNGYTEHSLSYFNVSNFPPGTAPATTLITGVSMCRYKDYRDPPWDPDAYTFSKQYWSVLAAKLAFVIFFQNLAMFLSMLVAWMIPDVPRSLREQLKKENIMLMEFLLNQDQEASAKTHRPRHSIPCFPTNIDIVVEAPPEEEEEEGEEALRAEKVEEDRAEINLDEHRRASDTDVEVGKPFEEVEELGREEREDGGEDEGGELEGREKEKVGDVTEEDEKGDSEKVGGEEKGEGGRREEQEKEVKTEETENFTVDLDSFMSDLGLLDEEPSSSTAGDAQLPRSGSKQEYQNDQKPPSHPSSKRGSSQSLTGSRADITTPDIDTRLFSLIAPPPREQGSRAKARCSTLPSRHRGSEACYSLPRPSHSTSLTRFQQAATLTPLVPLGSSLSASSNRFSPPHTSASLPSPLPEQSLSAQQPEAPCELFVLKGPPPQQPRSRGKTRCSTLPARQRAPGPEEPSTKPSHSTSFTKLGDRIPPSPSELKRNTPV</sequence>
<dbReference type="EMBL" id="CM041536">
    <property type="protein sequence ID" value="KAI3371373.1"/>
    <property type="molecule type" value="Genomic_DNA"/>
</dbReference>
<evidence type="ECO:0000313" key="2">
    <source>
        <dbReference type="Proteomes" id="UP000831701"/>
    </source>
</evidence>
<reference evidence="1" key="1">
    <citation type="submission" date="2022-04" db="EMBL/GenBank/DDBJ databases">
        <title>Jade perch genome.</title>
        <authorList>
            <person name="Chao B."/>
        </authorList>
    </citation>
    <scope>NUCLEOTIDE SEQUENCE</scope>
    <source>
        <strain evidence="1">CB-2022</strain>
    </source>
</reference>
<comment type="caution">
    <text evidence="1">The sequence shown here is derived from an EMBL/GenBank/DDBJ whole genome shotgun (WGS) entry which is preliminary data.</text>
</comment>
<accession>A0ACB8WU47</accession>
<dbReference type="Proteomes" id="UP000831701">
    <property type="component" value="Chromosome 6"/>
</dbReference>